<keyword evidence="2" id="KW-0496">Mitochondrion</keyword>
<keyword evidence="4" id="KW-1185">Reference proteome</keyword>
<dbReference type="GO" id="GO:0005739">
    <property type="term" value="C:mitochondrion"/>
    <property type="evidence" value="ECO:0007669"/>
    <property type="project" value="UniProtKB-SubCell"/>
</dbReference>
<evidence type="ECO:0000313" key="4">
    <source>
        <dbReference type="Proteomes" id="UP000279236"/>
    </source>
</evidence>
<dbReference type="RefSeq" id="XP_028472144.1">
    <property type="nucleotide sequence ID" value="XM_028619571.1"/>
</dbReference>
<comment type="subcellular location">
    <subcellularLocation>
        <location evidence="1">Mitochondrion</location>
    </subcellularLocation>
</comment>
<dbReference type="PANTHER" id="PTHR28133:SF1">
    <property type="entry name" value="REQUIRED FOR RESPIRATORY GROWTH PROTEIN 7, MITOCHONDRIAL"/>
    <property type="match status" value="1"/>
</dbReference>
<dbReference type="Proteomes" id="UP000279236">
    <property type="component" value="Unassembled WGS sequence"/>
</dbReference>
<dbReference type="Pfam" id="PF10356">
    <property type="entry name" value="RRG7"/>
    <property type="match status" value="2"/>
</dbReference>
<evidence type="ECO:0000256" key="2">
    <source>
        <dbReference type="ARBA" id="ARBA00023128"/>
    </source>
</evidence>
<proteinExistence type="predicted"/>
<gene>
    <name evidence="3" type="ORF">EHS24_003938</name>
</gene>
<evidence type="ECO:0000256" key="1">
    <source>
        <dbReference type="ARBA" id="ARBA00004173"/>
    </source>
</evidence>
<dbReference type="EMBL" id="RSCE01000019">
    <property type="protein sequence ID" value="RSH76997.1"/>
    <property type="molecule type" value="Genomic_DNA"/>
</dbReference>
<evidence type="ECO:0000313" key="3">
    <source>
        <dbReference type="EMBL" id="RSH76997.1"/>
    </source>
</evidence>
<protein>
    <recommendedName>
        <fullName evidence="5">Restriction endonuclease type IV Mrr domain-containing protein</fullName>
    </recommendedName>
</protein>
<dbReference type="InterPro" id="IPR018828">
    <property type="entry name" value="RRG7"/>
</dbReference>
<name>A0A427XE37_9TREE</name>
<reference evidence="3 4" key="1">
    <citation type="submission" date="2018-11" db="EMBL/GenBank/DDBJ databases">
        <title>Genome sequence of Apiotrichum porosum DSM 27194.</title>
        <authorList>
            <person name="Aliyu H."/>
            <person name="Gorte O."/>
            <person name="Ochsenreither K."/>
        </authorList>
    </citation>
    <scope>NUCLEOTIDE SEQUENCE [LARGE SCALE GENOMIC DNA]</scope>
    <source>
        <strain evidence="3 4">DSM 27194</strain>
    </source>
</reference>
<comment type="caution">
    <text evidence="3">The sequence shown here is derived from an EMBL/GenBank/DDBJ whole genome shotgun (WGS) entry which is preliminary data.</text>
</comment>
<dbReference type="PANTHER" id="PTHR28133">
    <property type="entry name" value="REQUIRED FOR RESPIRATORY GROWTH PROTEIN 7, MITOCHONDRIAL"/>
    <property type="match status" value="1"/>
</dbReference>
<dbReference type="GeneID" id="39588481"/>
<organism evidence="3 4">
    <name type="scientific">Apiotrichum porosum</name>
    <dbReference type="NCBI Taxonomy" id="105984"/>
    <lineage>
        <taxon>Eukaryota</taxon>
        <taxon>Fungi</taxon>
        <taxon>Dikarya</taxon>
        <taxon>Basidiomycota</taxon>
        <taxon>Agaricomycotina</taxon>
        <taxon>Tremellomycetes</taxon>
        <taxon>Trichosporonales</taxon>
        <taxon>Trichosporonaceae</taxon>
        <taxon>Apiotrichum</taxon>
    </lineage>
</organism>
<accession>A0A427XE37</accession>
<evidence type="ECO:0008006" key="5">
    <source>
        <dbReference type="Google" id="ProtNLM"/>
    </source>
</evidence>
<dbReference type="OrthoDB" id="20734at2759"/>
<sequence>MTRPSTRAVGDAFEAFSARFLNTDLRMSLRVVGGKSDGGVDLRGDWWLPLRLVSRPLQDYSVHLPTQQRAPVPRGYGYPTHHARRLAQLHADALLKAEFVKIVATAAPEPKFEHLVAKVALIAEEADDEYMDFALNHPYMATPSVTTSDDPPPPTFIEPPGLIEKDGHLLPNPFEISPVRVVGQCKAEAKATGPKHIRELEGVLDALSKPRYEIPLEGETLQPLRDNVPKGVVGVFVSQSGFTPGSLKHASASQQPLMLVHLDGGRVDDELVHLDSRRPDPNQEHLAPGCTDVVSMWWNAPFNRILAAHDMSIRLETMDAPAASRAGIYYGDRRMARYGPPPPW</sequence>
<dbReference type="AlphaFoldDB" id="A0A427XE37"/>